<feature type="transmembrane region" description="Helical" evidence="13">
    <location>
        <begin position="90"/>
        <end position="110"/>
    </location>
</feature>
<gene>
    <name evidence="15" type="ORF">SAMN06296008_11635</name>
</gene>
<feature type="transmembrane region" description="Helical" evidence="13">
    <location>
        <begin position="183"/>
        <end position="202"/>
    </location>
</feature>
<evidence type="ECO:0000313" key="16">
    <source>
        <dbReference type="Proteomes" id="UP000192708"/>
    </source>
</evidence>
<keyword evidence="5" id="KW-0997">Cell inner membrane</keyword>
<comment type="similarity">
    <text evidence="12">Belongs to the drug/metabolite transporter (DMT) superfamily. Small multidrug resistance (SMR) (TC 2.A.7.1) family.</text>
</comment>
<keyword evidence="3" id="KW-1003">Cell membrane</keyword>
<protein>
    <submittedName>
        <fullName evidence="15">Glucose uptake protein GlcU</fullName>
    </submittedName>
</protein>
<feature type="transmembrane region" description="Helical" evidence="13">
    <location>
        <begin position="6"/>
        <end position="23"/>
    </location>
</feature>
<dbReference type="OrthoDB" id="7960053at2"/>
<evidence type="ECO:0000313" key="15">
    <source>
        <dbReference type="EMBL" id="SMC77300.1"/>
    </source>
</evidence>
<dbReference type="PANTHER" id="PTHR30561">
    <property type="entry name" value="SMR FAMILY PROTON-DEPENDENT DRUG EFFLUX TRANSPORTER SUGE"/>
    <property type="match status" value="1"/>
</dbReference>
<keyword evidence="6" id="KW-0441">Lipid A biosynthesis</keyword>
<dbReference type="RefSeq" id="WP_084285495.1">
    <property type="nucleotide sequence ID" value="NZ_FWXJ01000016.1"/>
</dbReference>
<sequence>MQNAYLPLALISMCCYGLGDLVFKFAARKGIPAHRFIVLQTVFFLPSALLLGWVTGSLHFGVPFLFGMCAGLTLYFALLYFSISLNTGDVSVVAPVFRSSFVLSATLALLFLNESLTMNKGFAFVLLIIAAFLLLSNLSFRSTNPSPSKTSKTYFRSLAIATVLLGITGFIYKLGAIAGGNSISIVAGQAVVFFTMAFSSCYYKDKKIIFLWKYLYLGFITALFLFLALYFLLEALKSGPASTVVTISQMGFVVTAILGIFIFKEKISVRKVLGLVCSIAAMILLAI</sequence>
<keyword evidence="16" id="KW-1185">Reference proteome</keyword>
<evidence type="ECO:0000256" key="8">
    <source>
        <dbReference type="ARBA" id="ARBA00022985"/>
    </source>
</evidence>
<evidence type="ECO:0000256" key="2">
    <source>
        <dbReference type="ARBA" id="ARBA00022448"/>
    </source>
</evidence>
<feature type="transmembrane region" description="Helical" evidence="13">
    <location>
        <begin position="60"/>
        <end position="83"/>
    </location>
</feature>
<evidence type="ECO:0000256" key="1">
    <source>
        <dbReference type="ARBA" id="ARBA00004651"/>
    </source>
</evidence>
<feature type="transmembrane region" description="Helical" evidence="13">
    <location>
        <begin position="35"/>
        <end position="54"/>
    </location>
</feature>
<dbReference type="InterPro" id="IPR000390">
    <property type="entry name" value="Small_drug/metabolite_transptr"/>
</dbReference>
<dbReference type="AlphaFoldDB" id="A0A1W2BWH2"/>
<evidence type="ECO:0000256" key="3">
    <source>
        <dbReference type="ARBA" id="ARBA00022475"/>
    </source>
</evidence>
<evidence type="ECO:0000256" key="5">
    <source>
        <dbReference type="ARBA" id="ARBA00022519"/>
    </source>
</evidence>
<name>A0A1W2BWH2_9BURK</name>
<dbReference type="GO" id="GO:0009245">
    <property type="term" value="P:lipid A biosynthetic process"/>
    <property type="evidence" value="ECO:0007669"/>
    <property type="project" value="UniProtKB-KW"/>
</dbReference>
<dbReference type="Pfam" id="PF00892">
    <property type="entry name" value="EamA"/>
    <property type="match status" value="2"/>
</dbReference>
<evidence type="ECO:0000256" key="10">
    <source>
        <dbReference type="ARBA" id="ARBA00023098"/>
    </source>
</evidence>
<dbReference type="Gene3D" id="1.10.3730.20">
    <property type="match status" value="2"/>
</dbReference>
<feature type="transmembrane region" description="Helical" evidence="13">
    <location>
        <begin position="153"/>
        <end position="171"/>
    </location>
</feature>
<evidence type="ECO:0000256" key="13">
    <source>
        <dbReference type="SAM" id="Phobius"/>
    </source>
</evidence>
<evidence type="ECO:0000259" key="14">
    <source>
        <dbReference type="Pfam" id="PF00892"/>
    </source>
</evidence>
<evidence type="ECO:0000256" key="4">
    <source>
        <dbReference type="ARBA" id="ARBA00022516"/>
    </source>
</evidence>
<dbReference type="PANTHER" id="PTHR30561:SF1">
    <property type="entry name" value="MULTIDRUG TRANSPORTER EMRE"/>
    <property type="match status" value="1"/>
</dbReference>
<keyword evidence="11 13" id="KW-0472">Membrane</keyword>
<feature type="transmembrane region" description="Helical" evidence="13">
    <location>
        <begin position="239"/>
        <end position="262"/>
    </location>
</feature>
<organism evidence="15 16">
    <name type="scientific">Polynucleobacter kasalickyi</name>
    <dbReference type="NCBI Taxonomy" id="1938817"/>
    <lineage>
        <taxon>Bacteria</taxon>
        <taxon>Pseudomonadati</taxon>
        <taxon>Pseudomonadota</taxon>
        <taxon>Betaproteobacteria</taxon>
        <taxon>Burkholderiales</taxon>
        <taxon>Burkholderiaceae</taxon>
        <taxon>Polynucleobacter</taxon>
    </lineage>
</organism>
<dbReference type="Proteomes" id="UP000192708">
    <property type="component" value="Unassembled WGS sequence"/>
</dbReference>
<dbReference type="STRING" id="1938817.SAMN06296008_11635"/>
<reference evidence="15 16" key="1">
    <citation type="submission" date="2017-04" db="EMBL/GenBank/DDBJ databases">
        <authorList>
            <person name="Afonso C.L."/>
            <person name="Miller P.J."/>
            <person name="Scott M.A."/>
            <person name="Spackman E."/>
            <person name="Goraichik I."/>
            <person name="Dimitrov K.M."/>
            <person name="Suarez D.L."/>
            <person name="Swayne D.E."/>
        </authorList>
    </citation>
    <scope>NUCLEOTIDE SEQUENCE [LARGE SCALE GENOMIC DNA]</scope>
    <source>
        <strain evidence="15 16">VK13</strain>
    </source>
</reference>
<dbReference type="SUPFAM" id="SSF103481">
    <property type="entry name" value="Multidrug resistance efflux transporter EmrE"/>
    <property type="match status" value="2"/>
</dbReference>
<keyword evidence="4" id="KW-0444">Lipid biosynthesis</keyword>
<dbReference type="EMBL" id="FWXJ01000016">
    <property type="protein sequence ID" value="SMC77300.1"/>
    <property type="molecule type" value="Genomic_DNA"/>
</dbReference>
<evidence type="ECO:0000256" key="9">
    <source>
        <dbReference type="ARBA" id="ARBA00022989"/>
    </source>
</evidence>
<keyword evidence="7 13" id="KW-0812">Transmembrane</keyword>
<proteinExistence type="inferred from homology"/>
<comment type="subcellular location">
    <subcellularLocation>
        <location evidence="1">Cell membrane</location>
        <topology evidence="1">Multi-pass membrane protein</topology>
    </subcellularLocation>
</comment>
<evidence type="ECO:0000256" key="12">
    <source>
        <dbReference type="ARBA" id="ARBA00038032"/>
    </source>
</evidence>
<dbReference type="GO" id="GO:0005886">
    <property type="term" value="C:plasma membrane"/>
    <property type="evidence" value="ECO:0007669"/>
    <property type="project" value="UniProtKB-SubCell"/>
</dbReference>
<evidence type="ECO:0000256" key="11">
    <source>
        <dbReference type="ARBA" id="ARBA00023136"/>
    </source>
</evidence>
<dbReference type="GO" id="GO:0009103">
    <property type="term" value="P:lipopolysaccharide biosynthetic process"/>
    <property type="evidence" value="ECO:0007669"/>
    <property type="project" value="UniProtKB-KW"/>
</dbReference>
<evidence type="ECO:0000256" key="7">
    <source>
        <dbReference type="ARBA" id="ARBA00022692"/>
    </source>
</evidence>
<evidence type="ECO:0000256" key="6">
    <source>
        <dbReference type="ARBA" id="ARBA00022556"/>
    </source>
</evidence>
<feature type="transmembrane region" description="Helical" evidence="13">
    <location>
        <begin position="122"/>
        <end position="141"/>
    </location>
</feature>
<feature type="domain" description="EamA" evidence="14">
    <location>
        <begin position="7"/>
        <end position="135"/>
    </location>
</feature>
<dbReference type="InterPro" id="IPR037185">
    <property type="entry name" value="EmrE-like"/>
</dbReference>
<keyword evidence="10" id="KW-0443">Lipid metabolism</keyword>
<keyword evidence="9 13" id="KW-1133">Transmembrane helix</keyword>
<accession>A0A1W2BWH2</accession>
<feature type="domain" description="EamA" evidence="14">
    <location>
        <begin position="159"/>
        <end position="285"/>
    </location>
</feature>
<feature type="transmembrane region" description="Helical" evidence="13">
    <location>
        <begin position="214"/>
        <end position="233"/>
    </location>
</feature>
<keyword evidence="2" id="KW-0813">Transport</keyword>
<dbReference type="GO" id="GO:0022857">
    <property type="term" value="F:transmembrane transporter activity"/>
    <property type="evidence" value="ECO:0007669"/>
    <property type="project" value="InterPro"/>
</dbReference>
<keyword evidence="8" id="KW-0448">Lipopolysaccharide biosynthesis</keyword>
<dbReference type="InterPro" id="IPR000620">
    <property type="entry name" value="EamA_dom"/>
</dbReference>